<evidence type="ECO:0000313" key="2">
    <source>
        <dbReference type="Proteomes" id="UP000001261"/>
    </source>
</evidence>
<dbReference type="STRING" id="246410.A0A0D8JRR1"/>
<reference evidence="2" key="2">
    <citation type="journal article" date="2010" name="Genome Res.">
        <title>Population genomic sequencing of Coccidioides fungi reveals recent hybridization and transposon control.</title>
        <authorList>
            <person name="Neafsey D.E."/>
            <person name="Barker B.M."/>
            <person name="Sharpton T.J."/>
            <person name="Stajich J.E."/>
            <person name="Park D.J."/>
            <person name="Whiston E."/>
            <person name="Hung C.-Y."/>
            <person name="McMahan C."/>
            <person name="White J."/>
            <person name="Sykes S."/>
            <person name="Heiman D."/>
            <person name="Young S."/>
            <person name="Zeng Q."/>
            <person name="Abouelleil A."/>
            <person name="Aftuck L."/>
            <person name="Bessette D."/>
            <person name="Brown A."/>
            <person name="FitzGerald M."/>
            <person name="Lui A."/>
            <person name="Macdonald J.P."/>
            <person name="Priest M."/>
            <person name="Orbach M.J."/>
            <person name="Galgiani J.N."/>
            <person name="Kirkland T.N."/>
            <person name="Cole G.T."/>
            <person name="Birren B.W."/>
            <person name="Henn M.R."/>
            <person name="Taylor J.W."/>
            <person name="Rounsley S.D."/>
        </authorList>
    </citation>
    <scope>GENOME REANNOTATION</scope>
    <source>
        <strain evidence="2">RS</strain>
    </source>
</reference>
<dbReference type="EMBL" id="GG704911">
    <property type="protein sequence ID" value="KJF60040.1"/>
    <property type="molecule type" value="Genomic_DNA"/>
</dbReference>
<protein>
    <submittedName>
        <fullName evidence="1">Uncharacterized protein</fullName>
    </submittedName>
</protein>
<dbReference type="InParanoid" id="A0A0D8JRR1"/>
<sequence length="367" mass="40228">MPTLKQLTCHVEWAPTDIPFKEYGIAYGDGTVESYIAIPSTSSPFSVSLKSNGYIAPGLAMFVFMDGVYQCNRNRDDLIATEGKPREKAKGDRGKGARKGVNFRVRQKEEMRGDGKWIGRPWRFEPLQIIPEVPGMPDIGPKSHFDHLGEIMVIVLRCVPRNGGADGLSDGSRTPDSAMAPSLDPNDIDAALSDEEFEIAKAKYNKNPEPEPAPGVKPQLEYMQVSDQDGPTSGMKTTVQVVTPRTIAHGTQKISHLCPRTAARIFVGNRHHMIQSHQNLAITLHFAPGIYLGPHDTHQASKIAPIVTMIVMADTRSDDILAHNAVDQEVILRIITLTIPENCEPSLQGGLDAATDKTTENTTAIFR</sequence>
<dbReference type="OrthoDB" id="5423516at2759"/>
<proteinExistence type="predicted"/>
<dbReference type="RefSeq" id="XP_004445683.1">
    <property type="nucleotide sequence ID" value="XM_004445626.1"/>
</dbReference>
<gene>
    <name evidence="1" type="ORF">CIMG_12701</name>
</gene>
<name>A0A0D8JRR1_COCIM</name>
<dbReference type="GeneID" id="24164328"/>
<dbReference type="VEuPathDB" id="FungiDB:CIMG_12701"/>
<reference evidence="2" key="1">
    <citation type="journal article" date="2009" name="Genome Res.">
        <title>Comparative genomic analyses of the human fungal pathogens Coccidioides and their relatives.</title>
        <authorList>
            <person name="Sharpton T.J."/>
            <person name="Stajich J.E."/>
            <person name="Rounsley S.D."/>
            <person name="Gardner M.J."/>
            <person name="Wortman J.R."/>
            <person name="Jordar V.S."/>
            <person name="Maiti R."/>
            <person name="Kodira C.D."/>
            <person name="Neafsey D.E."/>
            <person name="Zeng Q."/>
            <person name="Hung C.-Y."/>
            <person name="McMahan C."/>
            <person name="Muszewska A."/>
            <person name="Grynberg M."/>
            <person name="Mandel M.A."/>
            <person name="Kellner E.M."/>
            <person name="Barker B.M."/>
            <person name="Galgiani J.N."/>
            <person name="Orbach M.J."/>
            <person name="Kirkland T.N."/>
            <person name="Cole G.T."/>
            <person name="Henn M.R."/>
            <person name="Birren B.W."/>
            <person name="Taylor J.W."/>
        </authorList>
    </citation>
    <scope>NUCLEOTIDE SEQUENCE [LARGE SCALE GENOMIC DNA]</scope>
    <source>
        <strain evidence="2">RS</strain>
    </source>
</reference>
<keyword evidence="2" id="KW-1185">Reference proteome</keyword>
<evidence type="ECO:0000313" key="1">
    <source>
        <dbReference type="EMBL" id="KJF60040.1"/>
    </source>
</evidence>
<dbReference type="Proteomes" id="UP000001261">
    <property type="component" value="Unassembled WGS sequence"/>
</dbReference>
<organism evidence="1 2">
    <name type="scientific">Coccidioides immitis (strain RS)</name>
    <name type="common">Valley fever fungus</name>
    <dbReference type="NCBI Taxonomy" id="246410"/>
    <lineage>
        <taxon>Eukaryota</taxon>
        <taxon>Fungi</taxon>
        <taxon>Dikarya</taxon>
        <taxon>Ascomycota</taxon>
        <taxon>Pezizomycotina</taxon>
        <taxon>Eurotiomycetes</taxon>
        <taxon>Eurotiomycetidae</taxon>
        <taxon>Onygenales</taxon>
        <taxon>Onygenaceae</taxon>
        <taxon>Coccidioides</taxon>
    </lineage>
</organism>
<accession>A0A0D8JRR1</accession>
<dbReference type="AlphaFoldDB" id="A0A0D8JRR1"/>
<dbReference type="KEGG" id="cim:CIMG_12701"/>